<evidence type="ECO:0000256" key="3">
    <source>
        <dbReference type="ARBA" id="ARBA00022670"/>
    </source>
</evidence>
<gene>
    <name evidence="14" type="ORF">G7B40_018190</name>
</gene>
<evidence type="ECO:0000256" key="2">
    <source>
        <dbReference type="ARBA" id="ARBA00022475"/>
    </source>
</evidence>
<dbReference type="GO" id="GO:0046872">
    <property type="term" value="F:metal ion binding"/>
    <property type="evidence" value="ECO:0007669"/>
    <property type="project" value="UniProtKB-KW"/>
</dbReference>
<evidence type="ECO:0000256" key="9">
    <source>
        <dbReference type="ARBA" id="ARBA00023049"/>
    </source>
</evidence>
<evidence type="ECO:0000256" key="6">
    <source>
        <dbReference type="ARBA" id="ARBA00022801"/>
    </source>
</evidence>
<feature type="transmembrane region" description="Helical" evidence="12">
    <location>
        <begin position="41"/>
        <end position="64"/>
    </location>
</feature>
<keyword evidence="7 11" id="KW-0862">Zinc</keyword>
<keyword evidence="9 11" id="KW-0482">Metalloprotease</keyword>
<dbReference type="AlphaFoldDB" id="A0AAP5ICF9"/>
<reference evidence="15" key="1">
    <citation type="journal article" date="2021" name="Science">
        <title>Hunting the eagle killer: A cyanobacterial neurotoxin causes vacuolar myelinopathy.</title>
        <authorList>
            <person name="Breinlinger S."/>
            <person name="Phillips T.J."/>
            <person name="Haram B.N."/>
            <person name="Mares J."/>
            <person name="Martinez Yerena J.A."/>
            <person name="Hrouzek P."/>
            <person name="Sobotka R."/>
            <person name="Henderson W.M."/>
            <person name="Schmieder P."/>
            <person name="Williams S.M."/>
            <person name="Lauderdale J.D."/>
            <person name="Wilde H.D."/>
            <person name="Gerrin W."/>
            <person name="Kust A."/>
            <person name="Washington J.W."/>
            <person name="Wagner C."/>
            <person name="Geier B."/>
            <person name="Liebeke M."/>
            <person name="Enke H."/>
            <person name="Niedermeyer T.H.J."/>
            <person name="Wilde S.B."/>
        </authorList>
    </citation>
    <scope>NUCLEOTIDE SEQUENCE [LARGE SCALE GENOMIC DNA]</scope>
    <source>
        <strain evidence="15">Thurmond2011</strain>
    </source>
</reference>
<comment type="subcellular location">
    <subcellularLocation>
        <location evidence="1">Cell membrane</location>
        <topology evidence="1">Multi-pass membrane protein</topology>
    </subcellularLocation>
</comment>
<dbReference type="Gene3D" id="3.30.2010.10">
    <property type="entry name" value="Metalloproteases ('zincins'), catalytic domain"/>
    <property type="match status" value="1"/>
</dbReference>
<comment type="cofactor">
    <cofactor evidence="11">
        <name>Zn(2+)</name>
        <dbReference type="ChEBI" id="CHEBI:29105"/>
    </cofactor>
    <text evidence="11">Binds 1 zinc ion per subunit.</text>
</comment>
<dbReference type="PANTHER" id="PTHR43221:SF1">
    <property type="entry name" value="PROTEASE HTPX"/>
    <property type="match status" value="1"/>
</dbReference>
<comment type="caution">
    <text evidence="14">The sequence shown here is derived from an EMBL/GenBank/DDBJ whole genome shotgun (WGS) entry which is preliminary data.</text>
</comment>
<evidence type="ECO:0000256" key="12">
    <source>
        <dbReference type="SAM" id="Phobius"/>
    </source>
</evidence>
<sequence length="343" mass="39049">MKFRNAKGNLAVIFLMTLFCLSVFSYGVYASYYGLLLFQQGAFNFIIGLFFLVCIGIPSIYWVLTTMYRYFAAVPSYVNQRKIRVINPLLVHEKGLYSETEKWLCTRVKELAQAEGLPKTPVVGIELCDDNPNAYAVGATRSYAMVVATTGLIKQLSHREVAAVMAHELGHIANLDTMAKTLLSAALDGVMLILFTPMLLIVWYFGRFVALLMLAAGVIYGLMGNWQHATGFFVGVLVWILLMMLPMITKFLVTLLTFWHSRWREYHADAVAARLTSVDDMVSALVRLDRLPFEPPKKNKEQMATLWIRVAMTQETGVFHWLKHTHPPIHKRIEALRRGFYLR</sequence>
<feature type="domain" description="Peptidase M48" evidence="13">
    <location>
        <begin position="100"/>
        <end position="337"/>
    </location>
</feature>
<dbReference type="GO" id="GO:0004222">
    <property type="term" value="F:metalloendopeptidase activity"/>
    <property type="evidence" value="ECO:0007669"/>
    <property type="project" value="InterPro"/>
</dbReference>
<dbReference type="EMBL" id="JAALHA020000008">
    <property type="protein sequence ID" value="MDR9896475.1"/>
    <property type="molecule type" value="Genomic_DNA"/>
</dbReference>
<evidence type="ECO:0000256" key="10">
    <source>
        <dbReference type="ARBA" id="ARBA00023136"/>
    </source>
</evidence>
<dbReference type="InterPro" id="IPR050083">
    <property type="entry name" value="HtpX_protease"/>
</dbReference>
<dbReference type="CDD" id="cd07327">
    <property type="entry name" value="M48B_HtpX_like"/>
    <property type="match status" value="1"/>
</dbReference>
<evidence type="ECO:0000256" key="4">
    <source>
        <dbReference type="ARBA" id="ARBA00022692"/>
    </source>
</evidence>
<evidence type="ECO:0000256" key="7">
    <source>
        <dbReference type="ARBA" id="ARBA00022833"/>
    </source>
</evidence>
<keyword evidence="3 11" id="KW-0645">Protease</keyword>
<name>A0AAP5ICF9_9CYAN</name>
<protein>
    <submittedName>
        <fullName evidence="14">M48 family metallopeptidase</fullName>
    </submittedName>
</protein>
<dbReference type="GO" id="GO:0005886">
    <property type="term" value="C:plasma membrane"/>
    <property type="evidence" value="ECO:0007669"/>
    <property type="project" value="UniProtKB-SubCell"/>
</dbReference>
<evidence type="ECO:0000256" key="11">
    <source>
        <dbReference type="RuleBase" id="RU003983"/>
    </source>
</evidence>
<evidence type="ECO:0000256" key="1">
    <source>
        <dbReference type="ARBA" id="ARBA00004651"/>
    </source>
</evidence>
<keyword evidence="8 12" id="KW-1133">Transmembrane helix</keyword>
<dbReference type="Proteomes" id="UP000667802">
    <property type="component" value="Unassembled WGS sequence"/>
</dbReference>
<keyword evidence="15" id="KW-1185">Reference proteome</keyword>
<feature type="transmembrane region" description="Helical" evidence="12">
    <location>
        <begin position="232"/>
        <end position="259"/>
    </location>
</feature>
<dbReference type="RefSeq" id="WP_208340390.1">
    <property type="nucleotide sequence ID" value="NZ_CAWQFN010000651.1"/>
</dbReference>
<organism evidence="14 15">
    <name type="scientific">Aetokthonos hydrillicola Thurmond2011</name>
    <dbReference type="NCBI Taxonomy" id="2712845"/>
    <lineage>
        <taxon>Bacteria</taxon>
        <taxon>Bacillati</taxon>
        <taxon>Cyanobacteriota</taxon>
        <taxon>Cyanophyceae</taxon>
        <taxon>Nostocales</taxon>
        <taxon>Hapalosiphonaceae</taxon>
        <taxon>Aetokthonos</taxon>
    </lineage>
</organism>
<keyword evidence="2" id="KW-1003">Cell membrane</keyword>
<evidence type="ECO:0000256" key="5">
    <source>
        <dbReference type="ARBA" id="ARBA00022723"/>
    </source>
</evidence>
<keyword evidence="10 12" id="KW-0472">Membrane</keyword>
<evidence type="ECO:0000313" key="14">
    <source>
        <dbReference type="EMBL" id="MDR9896475.1"/>
    </source>
</evidence>
<evidence type="ECO:0000256" key="8">
    <source>
        <dbReference type="ARBA" id="ARBA00022989"/>
    </source>
</evidence>
<dbReference type="PANTHER" id="PTHR43221">
    <property type="entry name" value="PROTEASE HTPX"/>
    <property type="match status" value="1"/>
</dbReference>
<dbReference type="InterPro" id="IPR001915">
    <property type="entry name" value="Peptidase_M48"/>
</dbReference>
<accession>A0AAP5ICF9</accession>
<feature type="transmembrane region" description="Helical" evidence="12">
    <location>
        <begin position="190"/>
        <end position="220"/>
    </location>
</feature>
<proteinExistence type="inferred from homology"/>
<keyword evidence="5" id="KW-0479">Metal-binding</keyword>
<keyword evidence="6 11" id="KW-0378">Hydrolase</keyword>
<dbReference type="Pfam" id="PF01435">
    <property type="entry name" value="Peptidase_M48"/>
    <property type="match status" value="1"/>
</dbReference>
<keyword evidence="4 12" id="KW-0812">Transmembrane</keyword>
<evidence type="ECO:0000313" key="15">
    <source>
        <dbReference type="Proteomes" id="UP000667802"/>
    </source>
</evidence>
<comment type="similarity">
    <text evidence="11">Belongs to the peptidase M48 family.</text>
</comment>
<dbReference type="GO" id="GO:0006508">
    <property type="term" value="P:proteolysis"/>
    <property type="evidence" value="ECO:0007669"/>
    <property type="project" value="UniProtKB-KW"/>
</dbReference>
<evidence type="ECO:0000259" key="13">
    <source>
        <dbReference type="Pfam" id="PF01435"/>
    </source>
</evidence>